<feature type="signal peptide" evidence="2">
    <location>
        <begin position="1"/>
        <end position="22"/>
    </location>
</feature>
<evidence type="ECO:0000259" key="3">
    <source>
        <dbReference type="Pfam" id="PF07338"/>
    </source>
</evidence>
<reference evidence="4" key="1">
    <citation type="submission" date="2018-07" db="EMBL/GenBank/DDBJ databases">
        <authorList>
            <consortium name="PulseNet: The National Subtyping Network for Foodborne Disease Surveillance"/>
            <person name="Tarr C.L."/>
            <person name="Trees E."/>
            <person name="Katz L.S."/>
            <person name="Carleton-Romer H.A."/>
            <person name="Stroika S."/>
            <person name="Kucerova Z."/>
            <person name="Roache K.F."/>
            <person name="Sabol A.L."/>
            <person name="Besser J."/>
            <person name="Gerner-Smidt P."/>
        </authorList>
    </citation>
    <scope>NUCLEOTIDE SEQUENCE</scope>
    <source>
        <strain evidence="4">PNUSAS031704</strain>
    </source>
</reference>
<dbReference type="InterPro" id="IPR025543">
    <property type="entry name" value="Dodecin-like"/>
</dbReference>
<sequence>MFKVKVIIFSTVFSSILCTAFAAERVSGVQAEKLNKTGIVSGSDDTLSELESVLRDKADLRGVTAYRITSASTKNKASGTAVIYQ</sequence>
<proteinExistence type="predicted"/>
<dbReference type="EMBL" id="AAGACD010000016">
    <property type="protein sequence ID" value="EBL7519094.1"/>
    <property type="molecule type" value="Genomic_DNA"/>
</dbReference>
<evidence type="ECO:0000256" key="2">
    <source>
        <dbReference type="SAM" id="SignalP"/>
    </source>
</evidence>
<protein>
    <submittedName>
        <fullName evidence="4">DUF1471 domain-containing protein</fullName>
    </submittedName>
</protein>
<dbReference type="Gene3D" id="3.30.1660.10">
    <property type="entry name" value="Flavin-binding protein dodecin"/>
    <property type="match status" value="1"/>
</dbReference>
<dbReference type="InterPro" id="IPR010854">
    <property type="entry name" value="YdgH/BhsA/McbA-like_dom"/>
</dbReference>
<evidence type="ECO:0000313" key="4">
    <source>
        <dbReference type="EMBL" id="EBL7519094.1"/>
    </source>
</evidence>
<gene>
    <name evidence="4" type="ORF">C1B90_24040</name>
</gene>
<comment type="caution">
    <text evidence="4">The sequence shown here is derived from an EMBL/GenBank/DDBJ whole genome shotgun (WGS) entry which is preliminary data.</text>
</comment>
<evidence type="ECO:0000256" key="1">
    <source>
        <dbReference type="ARBA" id="ARBA00022729"/>
    </source>
</evidence>
<organism evidence="4">
    <name type="scientific">Salmonella enterica</name>
    <name type="common">Salmonella choleraesuis</name>
    <dbReference type="NCBI Taxonomy" id="28901"/>
    <lineage>
        <taxon>Bacteria</taxon>
        <taxon>Pseudomonadati</taxon>
        <taxon>Pseudomonadota</taxon>
        <taxon>Gammaproteobacteria</taxon>
        <taxon>Enterobacterales</taxon>
        <taxon>Enterobacteriaceae</taxon>
        <taxon>Salmonella</taxon>
    </lineage>
</organism>
<feature type="domain" description="YdgH/BhsA/McbA-like" evidence="3">
    <location>
        <begin position="39"/>
        <end position="85"/>
    </location>
</feature>
<dbReference type="InterPro" id="IPR036275">
    <property type="entry name" value="YdgH-like_sf"/>
</dbReference>
<keyword evidence="1 2" id="KW-0732">Signal</keyword>
<name>A0A5T4LPT2_SALER</name>
<accession>A0A5T4LPT2</accession>
<dbReference type="Pfam" id="PF07338">
    <property type="entry name" value="YdgH_BhsA-like"/>
    <property type="match status" value="1"/>
</dbReference>
<feature type="chain" id="PRO_5026292719" evidence="2">
    <location>
        <begin position="23"/>
        <end position="85"/>
    </location>
</feature>
<dbReference type="SUPFAM" id="SSF159871">
    <property type="entry name" value="YdgH-like"/>
    <property type="match status" value="1"/>
</dbReference>
<dbReference type="AlphaFoldDB" id="A0A5T4LPT2"/>